<reference evidence="16" key="1">
    <citation type="submission" date="2020-03" db="EMBL/GenBank/DDBJ databases">
        <title>A high-quality chromosome-level genome assembly of a woody plant with both climbing and erect habits, Rhamnella rubrinervis.</title>
        <authorList>
            <person name="Lu Z."/>
            <person name="Yang Y."/>
            <person name="Zhu X."/>
            <person name="Sun Y."/>
        </authorList>
    </citation>
    <scope>NUCLEOTIDE SEQUENCE</scope>
    <source>
        <strain evidence="16">BYM</strain>
        <tissue evidence="16">Leaf</tissue>
    </source>
</reference>
<dbReference type="EMBL" id="VOIH02000011">
    <property type="protein sequence ID" value="KAF3434415.1"/>
    <property type="molecule type" value="Genomic_DNA"/>
</dbReference>
<dbReference type="FunFam" id="1.10.510.10:FF:000590">
    <property type="entry name" value="PR5-like receptor kinase"/>
    <property type="match status" value="1"/>
</dbReference>
<feature type="domain" description="Protein kinase" evidence="15">
    <location>
        <begin position="339"/>
        <end position="626"/>
    </location>
</feature>
<dbReference type="InterPro" id="IPR000719">
    <property type="entry name" value="Prot_kinase_dom"/>
</dbReference>
<dbReference type="GO" id="GO:0030247">
    <property type="term" value="F:polysaccharide binding"/>
    <property type="evidence" value="ECO:0007669"/>
    <property type="project" value="InterPro"/>
</dbReference>
<gene>
    <name evidence="16" type="ORF">FNV43_RR25518</name>
</gene>
<keyword evidence="7" id="KW-0418">Kinase</keyword>
<feature type="chain" id="PRO_5035474924" description="Protein kinase domain-containing protein" evidence="14">
    <location>
        <begin position="26"/>
        <end position="656"/>
    </location>
</feature>
<dbReference type="InterPro" id="IPR017441">
    <property type="entry name" value="Protein_kinase_ATP_BS"/>
</dbReference>
<evidence type="ECO:0000256" key="2">
    <source>
        <dbReference type="ARBA" id="ARBA00022527"/>
    </source>
</evidence>
<evidence type="ECO:0000313" key="16">
    <source>
        <dbReference type="EMBL" id="KAF3434415.1"/>
    </source>
</evidence>
<evidence type="ECO:0000259" key="15">
    <source>
        <dbReference type="PROSITE" id="PS50011"/>
    </source>
</evidence>
<keyword evidence="8 12" id="KW-0067">ATP-binding</keyword>
<evidence type="ECO:0000256" key="4">
    <source>
        <dbReference type="ARBA" id="ARBA00022692"/>
    </source>
</evidence>
<dbReference type="GO" id="GO:0004674">
    <property type="term" value="F:protein serine/threonine kinase activity"/>
    <property type="evidence" value="ECO:0007669"/>
    <property type="project" value="UniProtKB-KW"/>
</dbReference>
<keyword evidence="11" id="KW-0325">Glycoprotein</keyword>
<evidence type="ECO:0000256" key="12">
    <source>
        <dbReference type="PROSITE-ProRule" id="PRU10141"/>
    </source>
</evidence>
<keyword evidence="5 14" id="KW-0732">Signal</keyword>
<evidence type="ECO:0000256" key="1">
    <source>
        <dbReference type="ARBA" id="ARBA00004479"/>
    </source>
</evidence>
<feature type="binding site" evidence="12">
    <location>
        <position position="367"/>
    </location>
    <ligand>
        <name>ATP</name>
        <dbReference type="ChEBI" id="CHEBI:30616"/>
    </ligand>
</feature>
<comment type="caution">
    <text evidence="16">The sequence shown here is derived from an EMBL/GenBank/DDBJ whole genome shotgun (WGS) entry which is preliminary data.</text>
</comment>
<evidence type="ECO:0000256" key="6">
    <source>
        <dbReference type="ARBA" id="ARBA00022741"/>
    </source>
</evidence>
<keyword evidence="10 13" id="KW-0472">Membrane</keyword>
<dbReference type="PANTHER" id="PTHR27009">
    <property type="entry name" value="RUST RESISTANCE KINASE LR10-RELATED"/>
    <property type="match status" value="1"/>
</dbReference>
<evidence type="ECO:0000313" key="17">
    <source>
        <dbReference type="Proteomes" id="UP000796880"/>
    </source>
</evidence>
<keyword evidence="9 13" id="KW-1133">Transmembrane helix</keyword>
<evidence type="ECO:0000256" key="5">
    <source>
        <dbReference type="ARBA" id="ARBA00022729"/>
    </source>
</evidence>
<name>A0A8K0DV93_9ROSA</name>
<dbReference type="OrthoDB" id="544400at2759"/>
<dbReference type="Gene3D" id="3.30.200.20">
    <property type="entry name" value="Phosphorylase Kinase, domain 1"/>
    <property type="match status" value="1"/>
</dbReference>
<dbReference type="CDD" id="cd14066">
    <property type="entry name" value="STKc_IRAK"/>
    <property type="match status" value="1"/>
</dbReference>
<dbReference type="InterPro" id="IPR045874">
    <property type="entry name" value="LRK10/LRL21-25-like"/>
</dbReference>
<evidence type="ECO:0000256" key="7">
    <source>
        <dbReference type="ARBA" id="ARBA00022777"/>
    </source>
</evidence>
<dbReference type="InterPro" id="IPR001245">
    <property type="entry name" value="Ser-Thr/Tyr_kinase_cat_dom"/>
</dbReference>
<keyword evidence="6 12" id="KW-0547">Nucleotide-binding</keyword>
<organism evidence="16 17">
    <name type="scientific">Rhamnella rubrinervis</name>
    <dbReference type="NCBI Taxonomy" id="2594499"/>
    <lineage>
        <taxon>Eukaryota</taxon>
        <taxon>Viridiplantae</taxon>
        <taxon>Streptophyta</taxon>
        <taxon>Embryophyta</taxon>
        <taxon>Tracheophyta</taxon>
        <taxon>Spermatophyta</taxon>
        <taxon>Magnoliopsida</taxon>
        <taxon>eudicotyledons</taxon>
        <taxon>Gunneridae</taxon>
        <taxon>Pentapetalae</taxon>
        <taxon>rosids</taxon>
        <taxon>fabids</taxon>
        <taxon>Rosales</taxon>
        <taxon>Rhamnaceae</taxon>
        <taxon>rhamnoid group</taxon>
        <taxon>Rhamneae</taxon>
        <taxon>Rhamnella</taxon>
    </lineage>
</organism>
<dbReference type="AlphaFoldDB" id="A0A8K0DV93"/>
<accession>A0A8K0DV93</accession>
<dbReference type="GO" id="GO:0005524">
    <property type="term" value="F:ATP binding"/>
    <property type="evidence" value="ECO:0007669"/>
    <property type="project" value="UniProtKB-UniRule"/>
</dbReference>
<keyword evidence="4 13" id="KW-0812">Transmembrane</keyword>
<evidence type="ECO:0000256" key="9">
    <source>
        <dbReference type="ARBA" id="ARBA00022989"/>
    </source>
</evidence>
<dbReference type="Gene3D" id="1.10.510.10">
    <property type="entry name" value="Transferase(Phosphotransferase) domain 1"/>
    <property type="match status" value="1"/>
</dbReference>
<dbReference type="PROSITE" id="PS50011">
    <property type="entry name" value="PROTEIN_KINASE_DOM"/>
    <property type="match status" value="1"/>
</dbReference>
<keyword evidence="3" id="KW-0808">Transferase</keyword>
<evidence type="ECO:0000256" key="14">
    <source>
        <dbReference type="SAM" id="SignalP"/>
    </source>
</evidence>
<evidence type="ECO:0000256" key="11">
    <source>
        <dbReference type="ARBA" id="ARBA00023180"/>
    </source>
</evidence>
<proteinExistence type="predicted"/>
<dbReference type="PROSITE" id="PS00107">
    <property type="entry name" value="PROTEIN_KINASE_ATP"/>
    <property type="match status" value="1"/>
</dbReference>
<comment type="subcellular location">
    <subcellularLocation>
        <location evidence="1">Membrane</location>
        <topology evidence="1">Single-pass type I membrane protein</topology>
    </subcellularLocation>
</comment>
<evidence type="ECO:0000256" key="3">
    <source>
        <dbReference type="ARBA" id="ARBA00022679"/>
    </source>
</evidence>
<sequence>MEGSLSTRFVALLVIIQLLHDTSNAKHCSPSSCGKIQNISHPFHLKGHPNKCGDKRYTLSCENNVTVLYLYSGRYYVQGINYNNYTIRLVDSNIDKGNCSSLPPYSLSSYNFSIRDPYSILQYVKPIFFFNCQNPVSSTLYINTAPCITSNAFSQPKSYSYAMVKQSFLGLSDLEDSCRIELIVLTSWGGKNSKYKNKTSYTEIHSELAYGFELSWLNYFMKKVPKFGRCYQDEHTNEVVCDGCTRYDVSFYKCGFAVSIRNVVTSYGKFVLSRLAASLAVLVVAVRFIVGSPCVLAFLIYKWRRRHLSMYHCIEEFLQSQNNLMPIRYSYSDIRRMTKGFKEKLGEGGYGTVYKGKLRSGRFVAVKVLGKSKANGQEFVNEVSTIGRIHHVNVVQLIGFCLEGSKRVLVYEFMSNGSLDKHIFCRSEVNDSISCQKMAEISLGVACGIEYLHRGCDMQILHFDIKPHNILLDENFNPKVSDFGLARLCPLDNNSVSLTAARGTIGYIAPELFYKNIGRVSSKADVYSFGMLLMEMASRRKNLNAMAENSSQIYFPAWVHDQINEGKDMEIMREAPEEEMKIVKKMVIAALWCIQLKPSDRPQMNEVVKMLEGDGERLQMPPKPFFCPQDNHTGEAGLVETLSSAPTSSSTLSDRM</sequence>
<feature type="signal peptide" evidence="14">
    <location>
        <begin position="1"/>
        <end position="25"/>
    </location>
</feature>
<protein>
    <recommendedName>
        <fullName evidence="15">Protein kinase domain-containing protein</fullName>
    </recommendedName>
</protein>
<dbReference type="GO" id="GO:0016020">
    <property type="term" value="C:membrane"/>
    <property type="evidence" value="ECO:0007669"/>
    <property type="project" value="UniProtKB-SubCell"/>
</dbReference>
<dbReference type="InterPro" id="IPR025287">
    <property type="entry name" value="WAK_GUB"/>
</dbReference>
<dbReference type="Pfam" id="PF13947">
    <property type="entry name" value="GUB_WAK_bind"/>
    <property type="match status" value="1"/>
</dbReference>
<keyword evidence="17" id="KW-1185">Reference proteome</keyword>
<feature type="transmembrane region" description="Helical" evidence="13">
    <location>
        <begin position="275"/>
        <end position="301"/>
    </location>
</feature>
<dbReference type="PROSITE" id="PS00108">
    <property type="entry name" value="PROTEIN_KINASE_ST"/>
    <property type="match status" value="1"/>
</dbReference>
<evidence type="ECO:0000256" key="8">
    <source>
        <dbReference type="ARBA" id="ARBA00022840"/>
    </source>
</evidence>
<keyword evidence="2" id="KW-0723">Serine/threonine-protein kinase</keyword>
<dbReference type="InterPro" id="IPR011009">
    <property type="entry name" value="Kinase-like_dom_sf"/>
</dbReference>
<evidence type="ECO:0000256" key="10">
    <source>
        <dbReference type="ARBA" id="ARBA00023136"/>
    </source>
</evidence>
<dbReference type="SUPFAM" id="SSF56112">
    <property type="entry name" value="Protein kinase-like (PK-like)"/>
    <property type="match status" value="1"/>
</dbReference>
<dbReference type="FunFam" id="3.30.200.20:FF:000178">
    <property type="entry name" value="serine/threonine-protein kinase PBS1-like"/>
    <property type="match status" value="1"/>
</dbReference>
<dbReference type="InterPro" id="IPR008271">
    <property type="entry name" value="Ser/Thr_kinase_AS"/>
</dbReference>
<dbReference type="Proteomes" id="UP000796880">
    <property type="component" value="Unassembled WGS sequence"/>
</dbReference>
<dbReference type="SMART" id="SM00220">
    <property type="entry name" value="S_TKc"/>
    <property type="match status" value="1"/>
</dbReference>
<dbReference type="Pfam" id="PF07714">
    <property type="entry name" value="PK_Tyr_Ser-Thr"/>
    <property type="match status" value="1"/>
</dbReference>
<evidence type="ECO:0000256" key="13">
    <source>
        <dbReference type="SAM" id="Phobius"/>
    </source>
</evidence>